<sequence length="56" mass="6523">MDEMKCIECGKEIDKDWLKKHNVAVPLCPACYEKVKHLFEEFDSQTSEVSTRCNSE</sequence>
<reference evidence="1" key="1">
    <citation type="submission" date="2019-11" db="EMBL/GenBank/DDBJ databases">
        <title>Microbial mats filling the niche in hypersaline microbial mats.</title>
        <authorList>
            <person name="Wong H.L."/>
            <person name="Macleod F.I."/>
            <person name="White R.A. III"/>
            <person name="Burns B.P."/>
        </authorList>
    </citation>
    <scope>NUCLEOTIDE SEQUENCE</scope>
    <source>
        <strain evidence="1">Bin_327</strain>
    </source>
</reference>
<evidence type="ECO:0000313" key="1">
    <source>
        <dbReference type="EMBL" id="MBD3365188.1"/>
    </source>
</evidence>
<evidence type="ECO:0000313" key="2">
    <source>
        <dbReference type="Proteomes" id="UP000630660"/>
    </source>
</evidence>
<proteinExistence type="predicted"/>
<protein>
    <submittedName>
        <fullName evidence="1">Uncharacterized protein</fullName>
    </submittedName>
</protein>
<dbReference type="Proteomes" id="UP000630660">
    <property type="component" value="Unassembled WGS sequence"/>
</dbReference>
<dbReference type="EMBL" id="WJKJ01000274">
    <property type="protein sequence ID" value="MBD3365188.1"/>
    <property type="molecule type" value="Genomic_DNA"/>
</dbReference>
<dbReference type="AlphaFoldDB" id="A0A9D5QCZ2"/>
<accession>A0A9D5QCZ2</accession>
<name>A0A9D5QCZ2_UNCW3</name>
<gene>
    <name evidence="1" type="ORF">GF359_08230</name>
</gene>
<organism evidence="1 2">
    <name type="scientific">candidate division WOR-3 bacterium</name>
    <dbReference type="NCBI Taxonomy" id="2052148"/>
    <lineage>
        <taxon>Bacteria</taxon>
        <taxon>Bacteria division WOR-3</taxon>
    </lineage>
</organism>
<comment type="caution">
    <text evidence="1">The sequence shown here is derived from an EMBL/GenBank/DDBJ whole genome shotgun (WGS) entry which is preliminary data.</text>
</comment>